<feature type="non-terminal residue" evidence="1">
    <location>
        <position position="53"/>
    </location>
</feature>
<comment type="caution">
    <text evidence="1">The sequence shown here is derived from an EMBL/GenBank/DDBJ whole genome shotgun (WGS) entry which is preliminary data.</text>
</comment>
<sequence length="53" mass="5793">LALAPSFHLACCMSCRLFQGAEWEALLKQSRISSTLSARSVGRLCSAGFMVRM</sequence>
<keyword evidence="2" id="KW-1185">Reference proteome</keyword>
<feature type="non-terminal residue" evidence="1">
    <location>
        <position position="1"/>
    </location>
</feature>
<organism evidence="1 2">
    <name type="scientific">Batillaria attramentaria</name>
    <dbReference type="NCBI Taxonomy" id="370345"/>
    <lineage>
        <taxon>Eukaryota</taxon>
        <taxon>Metazoa</taxon>
        <taxon>Spiralia</taxon>
        <taxon>Lophotrochozoa</taxon>
        <taxon>Mollusca</taxon>
        <taxon>Gastropoda</taxon>
        <taxon>Caenogastropoda</taxon>
        <taxon>Sorbeoconcha</taxon>
        <taxon>Cerithioidea</taxon>
        <taxon>Batillariidae</taxon>
        <taxon>Batillaria</taxon>
    </lineage>
</organism>
<accession>A0ABD0L3D6</accession>
<reference evidence="1 2" key="1">
    <citation type="journal article" date="2023" name="Sci. Data">
        <title>Genome assembly of the Korean intertidal mud-creeper Batillaria attramentaria.</title>
        <authorList>
            <person name="Patra A.K."/>
            <person name="Ho P.T."/>
            <person name="Jun S."/>
            <person name="Lee S.J."/>
            <person name="Kim Y."/>
            <person name="Won Y.J."/>
        </authorList>
    </citation>
    <scope>NUCLEOTIDE SEQUENCE [LARGE SCALE GENOMIC DNA]</scope>
    <source>
        <strain evidence="1">Wonlab-2016</strain>
    </source>
</reference>
<dbReference type="AlphaFoldDB" id="A0ABD0L3D6"/>
<gene>
    <name evidence="1" type="ORF">BaRGS_00014806</name>
</gene>
<dbReference type="Proteomes" id="UP001519460">
    <property type="component" value="Unassembled WGS sequence"/>
</dbReference>
<evidence type="ECO:0000313" key="1">
    <source>
        <dbReference type="EMBL" id="KAK7493924.1"/>
    </source>
</evidence>
<name>A0ABD0L3D6_9CAEN</name>
<protein>
    <submittedName>
        <fullName evidence="1">Uncharacterized protein</fullName>
    </submittedName>
</protein>
<proteinExistence type="predicted"/>
<evidence type="ECO:0000313" key="2">
    <source>
        <dbReference type="Proteomes" id="UP001519460"/>
    </source>
</evidence>
<dbReference type="EMBL" id="JACVVK020000088">
    <property type="protein sequence ID" value="KAK7493924.1"/>
    <property type="molecule type" value="Genomic_DNA"/>
</dbReference>